<name>A0A8H6W7L3_MYCCL</name>
<evidence type="ECO:0000313" key="2">
    <source>
        <dbReference type="EMBL" id="KAF7305926.1"/>
    </source>
</evidence>
<dbReference type="EMBL" id="JACAZE010000009">
    <property type="protein sequence ID" value="KAF7305926.1"/>
    <property type="molecule type" value="Genomic_DNA"/>
</dbReference>
<feature type="compositionally biased region" description="Acidic residues" evidence="1">
    <location>
        <begin position="78"/>
        <end position="87"/>
    </location>
</feature>
<organism evidence="2 3">
    <name type="scientific">Mycena chlorophos</name>
    <name type="common">Agaric fungus</name>
    <name type="synonym">Agaricus chlorophos</name>
    <dbReference type="NCBI Taxonomy" id="658473"/>
    <lineage>
        <taxon>Eukaryota</taxon>
        <taxon>Fungi</taxon>
        <taxon>Dikarya</taxon>
        <taxon>Basidiomycota</taxon>
        <taxon>Agaricomycotina</taxon>
        <taxon>Agaricomycetes</taxon>
        <taxon>Agaricomycetidae</taxon>
        <taxon>Agaricales</taxon>
        <taxon>Marasmiineae</taxon>
        <taxon>Mycenaceae</taxon>
        <taxon>Mycena</taxon>
    </lineage>
</organism>
<comment type="caution">
    <text evidence="2">The sequence shown here is derived from an EMBL/GenBank/DDBJ whole genome shotgun (WGS) entry which is preliminary data.</text>
</comment>
<feature type="region of interest" description="Disordered" evidence="1">
    <location>
        <begin position="62"/>
        <end position="87"/>
    </location>
</feature>
<accession>A0A8H6W7L3</accession>
<proteinExistence type="predicted"/>
<reference evidence="2" key="1">
    <citation type="submission" date="2020-05" db="EMBL/GenBank/DDBJ databases">
        <title>Mycena genomes resolve the evolution of fungal bioluminescence.</title>
        <authorList>
            <person name="Tsai I.J."/>
        </authorList>
    </citation>
    <scope>NUCLEOTIDE SEQUENCE</scope>
    <source>
        <strain evidence="2">110903Hualien_Pintung</strain>
    </source>
</reference>
<dbReference type="Proteomes" id="UP000613580">
    <property type="component" value="Unassembled WGS sequence"/>
</dbReference>
<protein>
    <submittedName>
        <fullName evidence="2">Uncharacterized protein</fullName>
    </submittedName>
</protein>
<sequence>MNSSISKRSSKRFSLLNVFQRQPKYPCQKCKIVVHDLGEWLEHLGHDPVSDALVLNKMDTFVNETPTPDQDLEKPYFDESDSDSSTV</sequence>
<dbReference type="AlphaFoldDB" id="A0A8H6W7L3"/>
<keyword evidence="3" id="KW-1185">Reference proteome</keyword>
<gene>
    <name evidence="2" type="ORF">HMN09_00746800</name>
</gene>
<evidence type="ECO:0000313" key="3">
    <source>
        <dbReference type="Proteomes" id="UP000613580"/>
    </source>
</evidence>
<evidence type="ECO:0000256" key="1">
    <source>
        <dbReference type="SAM" id="MobiDB-lite"/>
    </source>
</evidence>